<accession>A0A4Y2FXS3</accession>
<evidence type="ECO:0000313" key="2">
    <source>
        <dbReference type="Proteomes" id="UP000499080"/>
    </source>
</evidence>
<protein>
    <submittedName>
        <fullName evidence="1">Uncharacterized protein</fullName>
    </submittedName>
</protein>
<keyword evidence="2" id="KW-1185">Reference proteome</keyword>
<proteinExistence type="predicted"/>
<gene>
    <name evidence="1" type="ORF">AVEN_63835_1</name>
</gene>
<sequence length="94" mass="11066">MARDEPHKTRSSVNINLYGAPCELKEIQLPTYTDIMRHYYWLRNENRDVHLQPVDDLLKAVGEKVTAIWIRYPSISVVSKRTVNEKLKTITKIR</sequence>
<evidence type="ECO:0000313" key="1">
    <source>
        <dbReference type="EMBL" id="GBM45225.1"/>
    </source>
</evidence>
<organism evidence="1 2">
    <name type="scientific">Araneus ventricosus</name>
    <name type="common">Orbweaver spider</name>
    <name type="synonym">Epeira ventricosa</name>
    <dbReference type="NCBI Taxonomy" id="182803"/>
    <lineage>
        <taxon>Eukaryota</taxon>
        <taxon>Metazoa</taxon>
        <taxon>Ecdysozoa</taxon>
        <taxon>Arthropoda</taxon>
        <taxon>Chelicerata</taxon>
        <taxon>Arachnida</taxon>
        <taxon>Araneae</taxon>
        <taxon>Araneomorphae</taxon>
        <taxon>Entelegynae</taxon>
        <taxon>Araneoidea</taxon>
        <taxon>Araneidae</taxon>
        <taxon>Araneus</taxon>
    </lineage>
</organism>
<comment type="caution">
    <text evidence="1">The sequence shown here is derived from an EMBL/GenBank/DDBJ whole genome shotgun (WGS) entry which is preliminary data.</text>
</comment>
<reference evidence="1 2" key="1">
    <citation type="journal article" date="2019" name="Sci. Rep.">
        <title>Orb-weaving spider Araneus ventricosus genome elucidates the spidroin gene catalogue.</title>
        <authorList>
            <person name="Kono N."/>
            <person name="Nakamura H."/>
            <person name="Ohtoshi R."/>
            <person name="Moran D.A.P."/>
            <person name="Shinohara A."/>
            <person name="Yoshida Y."/>
            <person name="Fujiwara M."/>
            <person name="Mori M."/>
            <person name="Tomita M."/>
            <person name="Arakawa K."/>
        </authorList>
    </citation>
    <scope>NUCLEOTIDE SEQUENCE [LARGE SCALE GENOMIC DNA]</scope>
</reference>
<name>A0A4Y2FXS3_ARAVE</name>
<dbReference type="AlphaFoldDB" id="A0A4Y2FXS3"/>
<dbReference type="Proteomes" id="UP000499080">
    <property type="component" value="Unassembled WGS sequence"/>
</dbReference>
<dbReference type="EMBL" id="BGPR01001092">
    <property type="protein sequence ID" value="GBM45225.1"/>
    <property type="molecule type" value="Genomic_DNA"/>
</dbReference>
<dbReference type="OrthoDB" id="8047413at2759"/>